<name>A0ABS0YU30_9BACT</name>
<dbReference type="Gene3D" id="3.30.470.20">
    <property type="entry name" value="ATP-grasp fold, B domain"/>
    <property type="match status" value="1"/>
</dbReference>
<evidence type="ECO:0000259" key="2">
    <source>
        <dbReference type="PROSITE" id="PS50975"/>
    </source>
</evidence>
<dbReference type="InterPro" id="IPR011761">
    <property type="entry name" value="ATP-grasp"/>
</dbReference>
<dbReference type="Gene3D" id="3.30.1490.20">
    <property type="entry name" value="ATP-grasp fold, A domain"/>
    <property type="match status" value="1"/>
</dbReference>
<dbReference type="PANTHER" id="PTHR21621:SF0">
    <property type="entry name" value="BETA-CITRYLGLUTAMATE SYNTHASE B-RELATED"/>
    <property type="match status" value="1"/>
</dbReference>
<protein>
    <submittedName>
        <fullName evidence="3">ATP-grasp domain-containing protein</fullName>
    </submittedName>
</protein>
<reference evidence="3 4" key="1">
    <citation type="submission" date="2020-12" db="EMBL/GenBank/DDBJ databases">
        <title>Geomonas sp. Red259, isolated from paddy soil.</title>
        <authorList>
            <person name="Xu Z."/>
            <person name="Zhang Z."/>
            <person name="Masuda Y."/>
            <person name="Itoh H."/>
            <person name="Senoo K."/>
        </authorList>
    </citation>
    <scope>NUCLEOTIDE SEQUENCE [LARGE SCALE GENOMIC DNA]</scope>
    <source>
        <strain evidence="3 4">Red259</strain>
    </source>
</reference>
<dbReference type="Pfam" id="PF15632">
    <property type="entry name" value="ATPgrasp_Ter"/>
    <property type="match status" value="1"/>
</dbReference>
<keyword evidence="4" id="KW-1185">Reference proteome</keyword>
<dbReference type="Proteomes" id="UP000641025">
    <property type="component" value="Unassembled WGS sequence"/>
</dbReference>
<proteinExistence type="predicted"/>
<dbReference type="PROSITE" id="PS50975">
    <property type="entry name" value="ATP_GRASP"/>
    <property type="match status" value="1"/>
</dbReference>
<dbReference type="InterPro" id="IPR013815">
    <property type="entry name" value="ATP_grasp_subdomain_1"/>
</dbReference>
<evidence type="ECO:0000256" key="1">
    <source>
        <dbReference type="PROSITE-ProRule" id="PRU00409"/>
    </source>
</evidence>
<keyword evidence="1" id="KW-0067">ATP-binding</keyword>
<dbReference type="RefSeq" id="WP_199395922.1">
    <property type="nucleotide sequence ID" value="NZ_JAEMHK010000011.1"/>
</dbReference>
<evidence type="ECO:0000313" key="3">
    <source>
        <dbReference type="EMBL" id="MBJ6801429.1"/>
    </source>
</evidence>
<sequence length="396" mass="43791">MNILVTDGENRAALAVTRSLGRLGHAVYVCGRSSGNLSAASKFCHKALCTPSPLYGLTSYCNEILDIITNNNIEVVFPITEESTYSINNVRSLLGANVIIASPMNSQIEAIRNKYELYKMADRLGIDIPSTVYVTDPEHIDEAVNKLASFPVVVKPAFSKTVDGDTVLAAGVAYANDKEQLMELYATNPALKYPSVIQERIQGEGSGLFTLFSRDHHLALFSHRRLLEKPPTGGVSVLCESIPLDEVMVDAASRLLTTVGWTGVAMVEFKRDRRDGKPKLMEINGRFWGSLQLAIASGVNFPALCLEYYLNKNSLNHLAMYKTGHKLKWSFGLLDHLIIRLKNRDLFNDPTLPSYGYALQELFNVWGKNRSSDVFAVDDLGPIIAEASGYVRNLLR</sequence>
<keyword evidence="1" id="KW-0547">Nucleotide-binding</keyword>
<organism evidence="3 4">
    <name type="scientific">Geomonas propionica</name>
    <dbReference type="NCBI Taxonomy" id="2798582"/>
    <lineage>
        <taxon>Bacteria</taxon>
        <taxon>Pseudomonadati</taxon>
        <taxon>Thermodesulfobacteriota</taxon>
        <taxon>Desulfuromonadia</taxon>
        <taxon>Geobacterales</taxon>
        <taxon>Geobacteraceae</taxon>
        <taxon>Geomonas</taxon>
    </lineage>
</organism>
<evidence type="ECO:0000313" key="4">
    <source>
        <dbReference type="Proteomes" id="UP000641025"/>
    </source>
</evidence>
<dbReference type="PANTHER" id="PTHR21621">
    <property type="entry name" value="RIBOSOMAL PROTEIN S6 MODIFICATION PROTEIN"/>
    <property type="match status" value="1"/>
</dbReference>
<accession>A0ABS0YU30</accession>
<dbReference type="SUPFAM" id="SSF56059">
    <property type="entry name" value="Glutathione synthetase ATP-binding domain-like"/>
    <property type="match status" value="1"/>
</dbReference>
<dbReference type="Gene3D" id="3.40.50.20">
    <property type="match status" value="1"/>
</dbReference>
<comment type="caution">
    <text evidence="3">The sequence shown here is derived from an EMBL/GenBank/DDBJ whole genome shotgun (WGS) entry which is preliminary data.</text>
</comment>
<gene>
    <name evidence="3" type="ORF">JFN90_14940</name>
</gene>
<feature type="domain" description="ATP-grasp" evidence="2">
    <location>
        <begin position="118"/>
        <end position="310"/>
    </location>
</feature>
<dbReference type="EMBL" id="JAEMHK010000011">
    <property type="protein sequence ID" value="MBJ6801429.1"/>
    <property type="molecule type" value="Genomic_DNA"/>
</dbReference>